<dbReference type="Gene3D" id="1.25.10.10">
    <property type="entry name" value="Leucine-rich Repeat Variant"/>
    <property type="match status" value="1"/>
</dbReference>
<organism evidence="2">
    <name type="scientific">Prunus dulcis</name>
    <name type="common">Almond</name>
    <name type="synonym">Amygdalus dulcis</name>
    <dbReference type="NCBI Taxonomy" id="3755"/>
    <lineage>
        <taxon>Eukaryota</taxon>
        <taxon>Viridiplantae</taxon>
        <taxon>Streptophyta</taxon>
        <taxon>Embryophyta</taxon>
        <taxon>Tracheophyta</taxon>
        <taxon>Spermatophyta</taxon>
        <taxon>Magnoliopsida</taxon>
        <taxon>eudicotyledons</taxon>
        <taxon>Gunneridae</taxon>
        <taxon>Pentapetalae</taxon>
        <taxon>rosids</taxon>
        <taxon>fabids</taxon>
        <taxon>Rosales</taxon>
        <taxon>Rosaceae</taxon>
        <taxon>Amygdaloideae</taxon>
        <taxon>Amygdaleae</taxon>
        <taxon>Prunus</taxon>
    </lineage>
</organism>
<feature type="region of interest" description="Disordered" evidence="1">
    <location>
        <begin position="1"/>
        <end position="31"/>
    </location>
</feature>
<dbReference type="GO" id="GO:0006402">
    <property type="term" value="P:mRNA catabolic process"/>
    <property type="evidence" value="ECO:0007669"/>
    <property type="project" value="InterPro"/>
</dbReference>
<dbReference type="InterPro" id="IPR011989">
    <property type="entry name" value="ARM-like"/>
</dbReference>
<dbReference type="AlphaFoldDB" id="A0A4Y1R7Q7"/>
<gene>
    <name evidence="2" type="ORF">Prudu_009855</name>
</gene>
<feature type="compositionally biased region" description="Polar residues" evidence="1">
    <location>
        <begin position="1"/>
        <end position="24"/>
    </location>
</feature>
<dbReference type="EMBL" id="AP019299">
    <property type="protein sequence ID" value="BBG99976.1"/>
    <property type="molecule type" value="Genomic_DNA"/>
</dbReference>
<proteinExistence type="predicted"/>
<sequence>SLLGDQSSSRPPEATSGQNNSESTRPNDADPFKKVNVEQWILELRDRRTRENALQRLSKIREIREDLAPLLWHSFGTTYTLLKEILEVYPMVTSPHLLTQEASNRACNTLSLYQCVAAHPETRNLFVKVILSNPVLDTKRAPANIPMYIYPFLGTKSKEKPYEYLRLSSLGVIGALVKDNDEDIITFLLQTQVFCYCIRCIEVGTMLSRTVATFIIERILISDQGMKYCITFADRFYVITQVLSRMLDKLPEEPSHRLLKLIIHCFLRLSDGLTDVDSLSLCLPRSLRDSRVINLVSDDPVAMSYLRRLYCNVAAGRKPNGAAGKQPNGASGAESNGRVAKG</sequence>
<name>A0A4Y1R7Q7_PRUDU</name>
<dbReference type="PANTHER" id="PTHR12262">
    <property type="entry name" value="CCR4-NOT TRANSCRIPTION COMPLEX SUBUNIT 9"/>
    <property type="match status" value="1"/>
</dbReference>
<dbReference type="Pfam" id="PF04078">
    <property type="entry name" value="Rcd1"/>
    <property type="match status" value="1"/>
</dbReference>
<evidence type="ECO:0000256" key="1">
    <source>
        <dbReference type="SAM" id="MobiDB-lite"/>
    </source>
</evidence>
<dbReference type="InterPro" id="IPR007216">
    <property type="entry name" value="CNOT9"/>
</dbReference>
<protein>
    <submittedName>
        <fullName evidence="2">Cell differentiation, Rcd1-like protein</fullName>
    </submittedName>
</protein>
<accession>A0A4Y1R7Q7</accession>
<dbReference type="GO" id="GO:0030014">
    <property type="term" value="C:CCR4-NOT complex"/>
    <property type="evidence" value="ECO:0007669"/>
    <property type="project" value="InterPro"/>
</dbReference>
<reference evidence="2" key="1">
    <citation type="journal article" date="2019" name="Science">
        <title>Mutation of a bHLH transcription factor allowed almond domestication.</title>
        <authorList>
            <person name="Sanchez-Perez R."/>
            <person name="Pavan S."/>
            <person name="Mazzeo R."/>
            <person name="Moldovan C."/>
            <person name="Aiese Cigliano R."/>
            <person name="Del Cueto J."/>
            <person name="Ricciardi F."/>
            <person name="Lotti C."/>
            <person name="Ricciardi L."/>
            <person name="Dicenta F."/>
            <person name="Lopez-Marques R.L."/>
            <person name="Lindberg Moller B."/>
        </authorList>
    </citation>
    <scope>NUCLEOTIDE SEQUENCE</scope>
</reference>
<feature type="non-terminal residue" evidence="2">
    <location>
        <position position="1"/>
    </location>
</feature>
<feature type="region of interest" description="Disordered" evidence="1">
    <location>
        <begin position="319"/>
        <end position="342"/>
    </location>
</feature>
<evidence type="ECO:0000313" key="2">
    <source>
        <dbReference type="EMBL" id="BBG99976.1"/>
    </source>
</evidence>